<dbReference type="Proteomes" id="UP000266634">
    <property type="component" value="Unassembled WGS sequence"/>
</dbReference>
<comment type="caution">
    <text evidence="1">The sequence shown here is derived from an EMBL/GenBank/DDBJ whole genome shotgun (WGS) entry which is preliminary data.</text>
</comment>
<evidence type="ECO:0008006" key="3">
    <source>
        <dbReference type="Google" id="ProtNLM"/>
    </source>
</evidence>
<accession>A0A399SR86</accession>
<sequence length="130" mass="14863">MEELVGAVAGIYGKPIYLEALDEANWGSLTAFLEVPEYVTIYYRIQDTPQYRLQCICHELGHLVMGTSCALPMDSHLAEQVEIPEGSIRLQARDLRDTEAERAAEDFSFAVIRRFREQLRMRTRRAEALA</sequence>
<evidence type="ECO:0000313" key="1">
    <source>
        <dbReference type="EMBL" id="RIJ44723.1"/>
    </source>
</evidence>
<dbReference type="AlphaFoldDB" id="A0A399SR86"/>
<dbReference type="RefSeq" id="WP_052663134.1">
    <property type="nucleotide sequence ID" value="NZ_CP011043.1"/>
</dbReference>
<dbReference type="EMBL" id="QWEA01000025">
    <property type="protein sequence ID" value="RIJ44723.1"/>
    <property type="molecule type" value="Genomic_DNA"/>
</dbReference>
<proteinExistence type="predicted"/>
<gene>
    <name evidence="1" type="ORF">DZF93_01745</name>
</gene>
<reference evidence="1 2" key="1">
    <citation type="submission" date="2018-08" db="EMBL/GenBank/DDBJ databases">
        <title>Genome Sequence of Clavibacter michiganensis Subspecies type strains, and the Atypical Peach-Colored Strains Isolated from Tomato.</title>
        <authorList>
            <person name="Osdaghi E."/>
            <person name="Portier P."/>
            <person name="Briand M."/>
            <person name="Jacques M.-A."/>
        </authorList>
    </citation>
    <scope>NUCLEOTIDE SEQUENCE [LARGE SCALE GENOMIC DNA]</scope>
    <source>
        <strain evidence="1 2">CFBP 6488</strain>
    </source>
</reference>
<protein>
    <recommendedName>
        <fullName evidence="3">IrrE N-terminal-like domain-containing protein</fullName>
    </recommendedName>
</protein>
<evidence type="ECO:0000313" key="2">
    <source>
        <dbReference type="Proteomes" id="UP000266634"/>
    </source>
</evidence>
<dbReference type="OrthoDB" id="5078573at2"/>
<name>A0A399SR86_9MICO</name>
<organism evidence="1 2">
    <name type="scientific">Clavibacter michiganensis subsp. insidiosus</name>
    <dbReference type="NCBI Taxonomy" id="33014"/>
    <lineage>
        <taxon>Bacteria</taxon>
        <taxon>Bacillati</taxon>
        <taxon>Actinomycetota</taxon>
        <taxon>Actinomycetes</taxon>
        <taxon>Micrococcales</taxon>
        <taxon>Microbacteriaceae</taxon>
        <taxon>Clavibacter</taxon>
    </lineage>
</organism>